<sequence>MSTRSTSHPHSDSDHTQALSLGPSTLIRFVDHLTTPGIGPVSVTRNEPEHPAAPPLRRRMAFARSFAQPRFPRTPVLQPTAMQFSLGTTHNFSSAGPIFPQLADNALSLAPP</sequence>
<evidence type="ECO:0000313" key="1">
    <source>
        <dbReference type="EMBL" id="KAJ7697880.1"/>
    </source>
</evidence>
<proteinExistence type="predicted"/>
<gene>
    <name evidence="1" type="ORF">B0H17DRAFT_1197213</name>
</gene>
<organism evidence="1 2">
    <name type="scientific">Mycena rosella</name>
    <name type="common">Pink bonnet</name>
    <name type="synonym">Agaricus rosellus</name>
    <dbReference type="NCBI Taxonomy" id="1033263"/>
    <lineage>
        <taxon>Eukaryota</taxon>
        <taxon>Fungi</taxon>
        <taxon>Dikarya</taxon>
        <taxon>Basidiomycota</taxon>
        <taxon>Agaricomycotina</taxon>
        <taxon>Agaricomycetes</taxon>
        <taxon>Agaricomycetidae</taxon>
        <taxon>Agaricales</taxon>
        <taxon>Marasmiineae</taxon>
        <taxon>Mycenaceae</taxon>
        <taxon>Mycena</taxon>
    </lineage>
</organism>
<protein>
    <submittedName>
        <fullName evidence="1">Uncharacterized protein</fullName>
    </submittedName>
</protein>
<keyword evidence="2" id="KW-1185">Reference proteome</keyword>
<dbReference type="EMBL" id="JARKIE010000028">
    <property type="protein sequence ID" value="KAJ7697880.1"/>
    <property type="molecule type" value="Genomic_DNA"/>
</dbReference>
<comment type="caution">
    <text evidence="1">The sequence shown here is derived from an EMBL/GenBank/DDBJ whole genome shotgun (WGS) entry which is preliminary data.</text>
</comment>
<accession>A0AAD7DTD4</accession>
<dbReference type="AlphaFoldDB" id="A0AAD7DTD4"/>
<name>A0AAD7DTD4_MYCRO</name>
<dbReference type="Proteomes" id="UP001221757">
    <property type="component" value="Unassembled WGS sequence"/>
</dbReference>
<evidence type="ECO:0000313" key="2">
    <source>
        <dbReference type="Proteomes" id="UP001221757"/>
    </source>
</evidence>
<reference evidence="1" key="1">
    <citation type="submission" date="2023-03" db="EMBL/GenBank/DDBJ databases">
        <title>Massive genome expansion in bonnet fungi (Mycena s.s.) driven by repeated elements and novel gene families across ecological guilds.</title>
        <authorList>
            <consortium name="Lawrence Berkeley National Laboratory"/>
            <person name="Harder C.B."/>
            <person name="Miyauchi S."/>
            <person name="Viragh M."/>
            <person name="Kuo A."/>
            <person name="Thoen E."/>
            <person name="Andreopoulos B."/>
            <person name="Lu D."/>
            <person name="Skrede I."/>
            <person name="Drula E."/>
            <person name="Henrissat B."/>
            <person name="Morin E."/>
            <person name="Kohler A."/>
            <person name="Barry K."/>
            <person name="LaButti K."/>
            <person name="Morin E."/>
            <person name="Salamov A."/>
            <person name="Lipzen A."/>
            <person name="Mereny Z."/>
            <person name="Hegedus B."/>
            <person name="Baldrian P."/>
            <person name="Stursova M."/>
            <person name="Weitz H."/>
            <person name="Taylor A."/>
            <person name="Grigoriev I.V."/>
            <person name="Nagy L.G."/>
            <person name="Martin F."/>
            <person name="Kauserud H."/>
        </authorList>
    </citation>
    <scope>NUCLEOTIDE SEQUENCE</scope>
    <source>
        <strain evidence="1">CBHHK067</strain>
    </source>
</reference>